<dbReference type="KEGG" id="acip:CBP36_12170"/>
<dbReference type="EMBL" id="CP021366">
    <property type="protein sequence ID" value="ART59495.1"/>
    <property type="molecule type" value="Genomic_DNA"/>
</dbReference>
<keyword evidence="1" id="KW-0472">Membrane</keyword>
<accession>A0A240UEH5</accession>
<reference evidence="3" key="1">
    <citation type="submission" date="2017-05" db="EMBL/GenBank/DDBJ databases">
        <title>Polyphasic characterization of four soil-derived phenanthrene-degrading Acidovorax strains and proposal of Acidovorax phenanthrenivorans sp. nov.</title>
        <authorList>
            <person name="Singleton D."/>
            <person name="Lee J."/>
            <person name="Dickey A.N."/>
            <person name="Stroud A."/>
            <person name="Scholl E.H."/>
            <person name="Wright F.A."/>
            <person name="Aitken M.D."/>
        </authorList>
    </citation>
    <scope>NUCLEOTIDE SEQUENCE</scope>
    <source>
        <strain evidence="3">P4</strain>
    </source>
</reference>
<dbReference type="Proteomes" id="UP000194440">
    <property type="component" value="Chromosome"/>
</dbReference>
<name>A0A240UEH5_9BURK</name>
<feature type="domain" description="Ice-binding protein C-terminal" evidence="2">
    <location>
        <begin position="209"/>
        <end position="232"/>
    </location>
</feature>
<keyword evidence="1" id="KW-0812">Transmembrane</keyword>
<organism evidence="3 4">
    <name type="scientific">Acidovorax carolinensis</name>
    <dbReference type="NCBI Taxonomy" id="553814"/>
    <lineage>
        <taxon>Bacteria</taxon>
        <taxon>Pseudomonadati</taxon>
        <taxon>Pseudomonadota</taxon>
        <taxon>Betaproteobacteria</taxon>
        <taxon>Burkholderiales</taxon>
        <taxon>Comamonadaceae</taxon>
        <taxon>Acidovorax</taxon>
    </lineage>
</organism>
<keyword evidence="4" id="KW-1185">Reference proteome</keyword>
<evidence type="ECO:0000313" key="4">
    <source>
        <dbReference type="Proteomes" id="UP000194440"/>
    </source>
</evidence>
<feature type="transmembrane region" description="Helical" evidence="1">
    <location>
        <begin position="212"/>
        <end position="229"/>
    </location>
</feature>
<dbReference type="NCBIfam" id="TIGR02595">
    <property type="entry name" value="PEP_CTERM"/>
    <property type="match status" value="1"/>
</dbReference>
<sequence length="240" mass="26363">MRKIFQTFVLIVYGALFSGAALATPTLLYEFKLNRLTCVDVLGDGTCGFRYDFLNDMTIGLDPVALAEGQAALRINSDGVNGLREFINDGFSSIALALYSSPARAISLDVNDYTPILVPTFPFAIGRNLDLQVNLAVDRFLKGSLYVNDTSSEIVMGTLKNFAASRVWPPTVQLFDPASENEWTGFIRSDALNSYILPFTGEWKFVGVVPEPGTLALLFAAMAATAWVLRRRVHSVTRPH</sequence>
<proteinExistence type="predicted"/>
<dbReference type="RefSeq" id="WP_086927614.1">
    <property type="nucleotide sequence ID" value="NZ_CP021362.1"/>
</dbReference>
<protein>
    <recommendedName>
        <fullName evidence="2">Ice-binding protein C-terminal domain-containing protein</fullName>
    </recommendedName>
</protein>
<gene>
    <name evidence="3" type="ORF">CBP36_12170</name>
</gene>
<dbReference type="Pfam" id="PF07589">
    <property type="entry name" value="PEP-CTERM"/>
    <property type="match status" value="1"/>
</dbReference>
<evidence type="ECO:0000313" key="3">
    <source>
        <dbReference type="EMBL" id="ART59495.1"/>
    </source>
</evidence>
<evidence type="ECO:0000256" key="1">
    <source>
        <dbReference type="SAM" id="Phobius"/>
    </source>
</evidence>
<dbReference type="AlphaFoldDB" id="A0A240UEH5"/>
<dbReference type="KEGG" id="acis:CBP35_06755"/>
<keyword evidence="1" id="KW-1133">Transmembrane helix</keyword>
<evidence type="ECO:0000259" key="2">
    <source>
        <dbReference type="Pfam" id="PF07589"/>
    </source>
</evidence>
<dbReference type="InterPro" id="IPR013424">
    <property type="entry name" value="Ice-binding_C"/>
</dbReference>